<dbReference type="Gene3D" id="3.30.200.20">
    <property type="entry name" value="Phosphorylase Kinase, domain 1"/>
    <property type="match status" value="1"/>
</dbReference>
<dbReference type="SUPFAM" id="SSF56112">
    <property type="entry name" value="Protein kinase-like (PK-like)"/>
    <property type="match status" value="1"/>
</dbReference>
<dbReference type="PANTHER" id="PTHR21064">
    <property type="entry name" value="AMINOGLYCOSIDE PHOSPHOTRANSFERASE DOMAIN-CONTAINING PROTEIN-RELATED"/>
    <property type="match status" value="1"/>
</dbReference>
<accession>A0ABT0XKZ6</accession>
<name>A0ABT0XKZ6_9BACI</name>
<evidence type="ECO:0000313" key="4">
    <source>
        <dbReference type="Proteomes" id="UP001203665"/>
    </source>
</evidence>
<evidence type="ECO:0000256" key="1">
    <source>
        <dbReference type="ARBA" id="ARBA00038240"/>
    </source>
</evidence>
<dbReference type="PANTHER" id="PTHR21064:SF6">
    <property type="entry name" value="AMINOGLYCOSIDE PHOSPHOTRANSFERASE DOMAIN-CONTAINING PROTEIN"/>
    <property type="match status" value="1"/>
</dbReference>
<dbReference type="Pfam" id="PF01636">
    <property type="entry name" value="APH"/>
    <property type="match status" value="1"/>
</dbReference>
<gene>
    <name evidence="3" type="ORF">NDM98_14615</name>
</gene>
<dbReference type="EMBL" id="JAMQJY010000002">
    <property type="protein sequence ID" value="MCM2676579.1"/>
    <property type="molecule type" value="Genomic_DNA"/>
</dbReference>
<dbReference type="InterPro" id="IPR050249">
    <property type="entry name" value="Pseudomonas-type_ThrB"/>
</dbReference>
<evidence type="ECO:0000259" key="2">
    <source>
        <dbReference type="Pfam" id="PF01636"/>
    </source>
</evidence>
<feature type="domain" description="Aminoglycoside phosphotransferase" evidence="2">
    <location>
        <begin position="22"/>
        <end position="244"/>
    </location>
</feature>
<organism evidence="3 4">
    <name type="scientific">Alkalicoccobacillus plakortidis</name>
    <dbReference type="NCBI Taxonomy" id="444060"/>
    <lineage>
        <taxon>Bacteria</taxon>
        <taxon>Bacillati</taxon>
        <taxon>Bacillota</taxon>
        <taxon>Bacilli</taxon>
        <taxon>Bacillales</taxon>
        <taxon>Bacillaceae</taxon>
        <taxon>Alkalicoccobacillus</taxon>
    </lineage>
</organism>
<evidence type="ECO:0000313" key="3">
    <source>
        <dbReference type="EMBL" id="MCM2676579.1"/>
    </source>
</evidence>
<reference evidence="3" key="1">
    <citation type="submission" date="2022-06" db="EMBL/GenBank/DDBJ databases">
        <title>Alkalicoccobacillus porphyridii sp. nov., isolated from a marine red alga, Porphyridium purpureum and reclassification of Shouchella plakortidis and Shouchella gibsonii as Alkalicoccobacillus plakortidis comb. nov. and Alkalicoccobacillus gibsonii comb. nov.</title>
        <authorList>
            <person name="Kim K.H."/>
            <person name="Lee J.K."/>
            <person name="Han D.M."/>
            <person name="Baek J.H."/>
            <person name="Jeon C.O."/>
        </authorList>
    </citation>
    <scope>NUCLEOTIDE SEQUENCE</scope>
    <source>
        <strain evidence="3">DSM 19153</strain>
    </source>
</reference>
<dbReference type="Gene3D" id="3.90.1200.10">
    <property type="match status" value="1"/>
</dbReference>
<dbReference type="Proteomes" id="UP001203665">
    <property type="component" value="Unassembled WGS sequence"/>
</dbReference>
<proteinExistence type="inferred from homology"/>
<dbReference type="InterPro" id="IPR002575">
    <property type="entry name" value="Aminoglycoside_PTrfase"/>
</dbReference>
<dbReference type="InterPro" id="IPR011009">
    <property type="entry name" value="Kinase-like_dom_sf"/>
</dbReference>
<comment type="caution">
    <text evidence="3">The sequence shown here is derived from an EMBL/GenBank/DDBJ whole genome shotgun (WGS) entry which is preliminary data.</text>
</comment>
<keyword evidence="4" id="KW-1185">Reference proteome</keyword>
<comment type="similarity">
    <text evidence="1">Belongs to the pseudomonas-type ThrB family.</text>
</comment>
<dbReference type="RefSeq" id="WP_251609300.1">
    <property type="nucleotide sequence ID" value="NZ_JAMQJY010000002.1"/>
</dbReference>
<sequence>MNQNQIKDAAAHYQAEYMMCLGGFFNQVFLIRDKEREYVLKAYNAKQASFRQLQSELIWMQSLRESGVAVPENVKTLAWEQILTIRYEEDIYFYIAFHKMEGTIVQPAEWNNEFYHLWGKALGKMHRAASTFDEPDEEFDLPHWSTSPHYLAIHESFDDKMFNIYQDMITYSTTLPISNETFGIIHHDFHHENFFIHQKEVRPFDFGDTQYNYFFYDLVVTIYHAVQSINVQDRASFLETFMTNLFRGYQSEYISVNRFGDWVEQLPCFLAYRRMYSYGYLQLYLPEHKKAKLEPTFNKMKQDILTETPVVEMPSSLIKQVQSNLLVR</sequence>
<protein>
    <submittedName>
        <fullName evidence="3">Phosphotransferase</fullName>
    </submittedName>
</protein>